<dbReference type="InterPro" id="IPR036514">
    <property type="entry name" value="SGNH_hydro_sf"/>
</dbReference>
<evidence type="ECO:0000256" key="8">
    <source>
        <dbReference type="SAM" id="SignalP"/>
    </source>
</evidence>
<evidence type="ECO:0000256" key="3">
    <source>
        <dbReference type="ARBA" id="ARBA00022525"/>
    </source>
</evidence>
<dbReference type="InterPro" id="IPR001087">
    <property type="entry name" value="GDSL"/>
</dbReference>
<keyword evidence="10" id="KW-1185">Reference proteome</keyword>
<comment type="caution">
    <text evidence="9">The sequence shown here is derived from an EMBL/GenBank/DDBJ whole genome shotgun (WGS) entry which is preliminary data.</text>
</comment>
<dbReference type="Gene3D" id="3.40.50.1110">
    <property type="entry name" value="SGNH hydrolase"/>
    <property type="match status" value="1"/>
</dbReference>
<organism evidence="9 10">
    <name type="scientific">Oryza meyeriana var. granulata</name>
    <dbReference type="NCBI Taxonomy" id="110450"/>
    <lineage>
        <taxon>Eukaryota</taxon>
        <taxon>Viridiplantae</taxon>
        <taxon>Streptophyta</taxon>
        <taxon>Embryophyta</taxon>
        <taxon>Tracheophyta</taxon>
        <taxon>Spermatophyta</taxon>
        <taxon>Magnoliopsida</taxon>
        <taxon>Liliopsida</taxon>
        <taxon>Poales</taxon>
        <taxon>Poaceae</taxon>
        <taxon>BOP clade</taxon>
        <taxon>Oryzoideae</taxon>
        <taxon>Oryzeae</taxon>
        <taxon>Oryzinae</taxon>
        <taxon>Oryza</taxon>
        <taxon>Oryza meyeriana</taxon>
    </lineage>
</organism>
<dbReference type="EMBL" id="SPHZ02000008">
    <property type="protein sequence ID" value="KAF0901847.1"/>
    <property type="molecule type" value="Genomic_DNA"/>
</dbReference>
<dbReference type="InterPro" id="IPR051238">
    <property type="entry name" value="GDSL_esterase/lipase"/>
</dbReference>
<proteinExistence type="inferred from homology"/>
<dbReference type="PANTHER" id="PTHR45650">
    <property type="entry name" value="GDSL-LIKE LIPASE/ACYLHYDROLASE-RELATED"/>
    <property type="match status" value="1"/>
</dbReference>
<dbReference type="GO" id="GO:0016042">
    <property type="term" value="P:lipid catabolic process"/>
    <property type="evidence" value="ECO:0007669"/>
    <property type="project" value="UniProtKB-KW"/>
</dbReference>
<evidence type="ECO:0000256" key="6">
    <source>
        <dbReference type="ARBA" id="ARBA00022963"/>
    </source>
</evidence>
<keyword evidence="3" id="KW-0964">Secreted</keyword>
<feature type="chain" id="PRO_5026347124" description="GDSL esterase/lipase" evidence="8">
    <location>
        <begin position="27"/>
        <end position="412"/>
    </location>
</feature>
<keyword evidence="6" id="KW-0442">Lipid degradation</keyword>
<dbReference type="GO" id="GO:0016788">
    <property type="term" value="F:hydrolase activity, acting on ester bonds"/>
    <property type="evidence" value="ECO:0007669"/>
    <property type="project" value="InterPro"/>
</dbReference>
<name>A0A6G1CP47_9ORYZ</name>
<evidence type="ECO:0000256" key="2">
    <source>
        <dbReference type="ARBA" id="ARBA00008668"/>
    </source>
</evidence>
<sequence>MSKLVAASLYLFLLLLMRLHDQHCEAAASTSFHGDGGRGRATTRTTTMVRAVFVFGSSLVDNGNNNFLNGSGVRADYPPYGVDFPLGVTGRFSNGRNVIDALGELLRLPAAGFLPPFADPSTRGHAALHGVNFASGGSGILDLTGQNTGEVLSLKQQITNFEAVTLPDLRAQLQGATTSTTTSRKMKGQDFFDQCYLPKSLFVIGTGGNDYLLNYFNTRSGPTRAPLSDFTSFVLTKLSTQLQRLYDLGARKFVLFSIQPLGCTPVVRAFLNVTGEACIEPVNRAALLFNYGLRSLVSCDNGGVRSHMPDASLVYINSYKVISDMIHRPTKYGINETTRPCCEVSRGASSSSPGGGVLCQKGGPICSDRTKYAFFDGLHPTDVVNARLARKAYGSNSPDEVYPINVKKLSKL</sequence>
<reference evidence="9 10" key="1">
    <citation type="submission" date="2019-11" db="EMBL/GenBank/DDBJ databases">
        <title>Whole genome sequence of Oryza granulata.</title>
        <authorList>
            <person name="Li W."/>
        </authorList>
    </citation>
    <scope>NUCLEOTIDE SEQUENCE [LARGE SCALE GENOMIC DNA]</scope>
    <source>
        <strain evidence="10">cv. Menghai</strain>
        <tissue evidence="9">Leaf</tissue>
    </source>
</reference>
<evidence type="ECO:0000256" key="7">
    <source>
        <dbReference type="ARBA" id="ARBA00023098"/>
    </source>
</evidence>
<comment type="similarity">
    <text evidence="2">Belongs to the 'GDSL' lipolytic enzyme family.</text>
</comment>
<feature type="signal peptide" evidence="8">
    <location>
        <begin position="1"/>
        <end position="26"/>
    </location>
</feature>
<evidence type="ECO:0008006" key="11">
    <source>
        <dbReference type="Google" id="ProtNLM"/>
    </source>
</evidence>
<evidence type="ECO:0000256" key="5">
    <source>
        <dbReference type="ARBA" id="ARBA00022801"/>
    </source>
</evidence>
<dbReference type="PANTHER" id="PTHR45650:SF2">
    <property type="entry name" value="OS06G0560700 PROTEIN"/>
    <property type="match status" value="1"/>
</dbReference>
<evidence type="ECO:0000313" key="9">
    <source>
        <dbReference type="EMBL" id="KAF0901847.1"/>
    </source>
</evidence>
<dbReference type="GO" id="GO:0005576">
    <property type="term" value="C:extracellular region"/>
    <property type="evidence" value="ECO:0007669"/>
    <property type="project" value="UniProtKB-SubCell"/>
</dbReference>
<dbReference type="InterPro" id="IPR035669">
    <property type="entry name" value="SGNH_plant_lipase-like"/>
</dbReference>
<keyword evidence="7" id="KW-0443">Lipid metabolism</keyword>
<dbReference type="OrthoDB" id="1600564at2759"/>
<gene>
    <name evidence="9" type="ORF">E2562_006473</name>
</gene>
<dbReference type="Pfam" id="PF00657">
    <property type="entry name" value="Lipase_GDSL"/>
    <property type="match status" value="1"/>
</dbReference>
<dbReference type="Proteomes" id="UP000479710">
    <property type="component" value="Unassembled WGS sequence"/>
</dbReference>
<keyword evidence="4 8" id="KW-0732">Signal</keyword>
<comment type="subcellular location">
    <subcellularLocation>
        <location evidence="1">Secreted</location>
    </subcellularLocation>
</comment>
<protein>
    <recommendedName>
        <fullName evidence="11">GDSL esterase/lipase</fullName>
    </recommendedName>
</protein>
<dbReference type="AlphaFoldDB" id="A0A6G1CP47"/>
<evidence type="ECO:0000256" key="1">
    <source>
        <dbReference type="ARBA" id="ARBA00004613"/>
    </source>
</evidence>
<accession>A0A6G1CP47</accession>
<keyword evidence="5" id="KW-0378">Hydrolase</keyword>
<dbReference type="CDD" id="cd01837">
    <property type="entry name" value="SGNH_plant_lipase_like"/>
    <property type="match status" value="1"/>
</dbReference>
<evidence type="ECO:0000313" key="10">
    <source>
        <dbReference type="Proteomes" id="UP000479710"/>
    </source>
</evidence>
<evidence type="ECO:0000256" key="4">
    <source>
        <dbReference type="ARBA" id="ARBA00022729"/>
    </source>
</evidence>